<dbReference type="EMBL" id="JAULSR010000001">
    <property type="protein sequence ID" value="KAK0634929.1"/>
    <property type="molecule type" value="Genomic_DNA"/>
</dbReference>
<feature type="compositionally biased region" description="Polar residues" evidence="2">
    <location>
        <begin position="89"/>
        <end position="101"/>
    </location>
</feature>
<dbReference type="GO" id="GO:0010737">
    <property type="term" value="P:protein kinase A signaling"/>
    <property type="evidence" value="ECO:0007669"/>
    <property type="project" value="TreeGrafter"/>
</dbReference>
<dbReference type="PANTHER" id="PTHR12832:SF11">
    <property type="entry name" value="LD23868P"/>
    <property type="match status" value="1"/>
</dbReference>
<dbReference type="AlphaFoldDB" id="A0AA39XJ86"/>
<gene>
    <name evidence="3" type="ORF">B0T17DRAFT_485001</name>
</gene>
<dbReference type="Proteomes" id="UP001174934">
    <property type="component" value="Unassembled WGS sequence"/>
</dbReference>
<accession>A0AA39XJ86</accession>
<comment type="similarity">
    <text evidence="1">Belongs to the TCP11 family.</text>
</comment>
<dbReference type="Pfam" id="PF05794">
    <property type="entry name" value="Tcp11"/>
    <property type="match status" value="1"/>
</dbReference>
<feature type="compositionally biased region" description="Basic and acidic residues" evidence="2">
    <location>
        <begin position="33"/>
        <end position="44"/>
    </location>
</feature>
<dbReference type="InterPro" id="IPR008862">
    <property type="entry name" value="Tcp11"/>
</dbReference>
<feature type="compositionally biased region" description="Basic and acidic residues" evidence="2">
    <location>
        <begin position="640"/>
        <end position="651"/>
    </location>
</feature>
<sequence>MGDQGAGGGIESHMPTHRRQESGEEPIPTETAPETRDQPQKSDQQDQFSQTRQELPRGSRGLKHKSNVPDVNTVLIPIPAVEVAPGLSRNPSTSSNCSNHKANNEYLGGNDRRPSPLSRQSSTVIARSVELPVTKATLSELDVCKIIHNPKLRHDINFDPELHFRPNLDGEKGRRKQEKANQFWMTLLDQLNLFVMDREEFYASYGDGSDWSLPSLLKAVKEIIATLVPQRDREFLDEGLNVELLMQQFHRGIADLEKLASWLSGVLKLHCAPMRDEWVDEMYGELSSGNRNNDTAELVKGMRSLLSVLEAMKLDVANHQIRCLRPVLIEDTVHFEQRFFIKKMQAGKLNVGPARMWYREARDYAARSYMRSPMPHAQAFGETGFFFEALSRLILPSTSTENIPNTFIFDEERIIKLRSDMFDSICLEICMQKYEELERLSRATQGLLRPPQYVCEESASSSRWSLASHSSDEFNFNAAPSSRPSSLVFSDHGSAASSPRNSGGYFPPPSCSATDPTESRSKALALYNSLLALLHTAQPAGRPDQRWQSLAQPVALQILRYVDAPHSLPGFEQQLAAWLSDVHGETFHAVELQFQQRLLAELANRVKEFKLLSGVGVFTAATGGRISGPGIFTGSGRNMDMTRDREQRNPGRLEGVASRNDPRDEAGIEDMATRLAHVGILHWRVWAQLAYVVDDDSELSSE</sequence>
<evidence type="ECO:0000313" key="4">
    <source>
        <dbReference type="Proteomes" id="UP001174934"/>
    </source>
</evidence>
<feature type="region of interest" description="Disordered" evidence="2">
    <location>
        <begin position="629"/>
        <end position="664"/>
    </location>
</feature>
<evidence type="ECO:0000256" key="1">
    <source>
        <dbReference type="ARBA" id="ARBA00010954"/>
    </source>
</evidence>
<proteinExistence type="inferred from homology"/>
<comment type="caution">
    <text evidence="3">The sequence shown here is derived from an EMBL/GenBank/DDBJ whole genome shotgun (WGS) entry which is preliminary data.</text>
</comment>
<reference evidence="3" key="1">
    <citation type="submission" date="2023-06" db="EMBL/GenBank/DDBJ databases">
        <title>Genome-scale phylogeny and comparative genomics of the fungal order Sordariales.</title>
        <authorList>
            <consortium name="Lawrence Berkeley National Laboratory"/>
            <person name="Hensen N."/>
            <person name="Bonometti L."/>
            <person name="Westerberg I."/>
            <person name="Brannstrom I.O."/>
            <person name="Guillou S."/>
            <person name="Cros-Aarteil S."/>
            <person name="Calhoun S."/>
            <person name="Haridas S."/>
            <person name="Kuo A."/>
            <person name="Mondo S."/>
            <person name="Pangilinan J."/>
            <person name="Riley R."/>
            <person name="LaButti K."/>
            <person name="Andreopoulos B."/>
            <person name="Lipzen A."/>
            <person name="Chen C."/>
            <person name="Yanf M."/>
            <person name="Daum C."/>
            <person name="Ng V."/>
            <person name="Clum A."/>
            <person name="Steindorff A."/>
            <person name="Ohm R."/>
            <person name="Martin F."/>
            <person name="Silar P."/>
            <person name="Natvig D."/>
            <person name="Lalanne C."/>
            <person name="Gautier V."/>
            <person name="Ament-velasquez S.L."/>
            <person name="Kruys A."/>
            <person name="Hutchinson M.I."/>
            <person name="Powell A.J."/>
            <person name="Barry K."/>
            <person name="Miller A.N."/>
            <person name="Grigoriev I.V."/>
            <person name="Debuchy R."/>
            <person name="Gladieux P."/>
            <person name="Thoren M.H."/>
            <person name="Johannesson H."/>
        </authorList>
    </citation>
    <scope>NUCLEOTIDE SEQUENCE</scope>
    <source>
        <strain evidence="3">SMH3391-2</strain>
    </source>
</reference>
<dbReference type="PANTHER" id="PTHR12832">
    <property type="entry name" value="TESTIS-SPECIFIC PROTEIN PBS13 T-COMPLEX 11"/>
    <property type="match status" value="1"/>
</dbReference>
<evidence type="ECO:0000256" key="2">
    <source>
        <dbReference type="SAM" id="MobiDB-lite"/>
    </source>
</evidence>
<feature type="region of interest" description="Disordered" evidence="2">
    <location>
        <begin position="1"/>
        <end position="68"/>
    </location>
</feature>
<keyword evidence="4" id="KW-1185">Reference proteome</keyword>
<feature type="region of interest" description="Disordered" evidence="2">
    <location>
        <begin position="84"/>
        <end position="122"/>
    </location>
</feature>
<organism evidence="3 4">
    <name type="scientific">Bombardia bombarda</name>
    <dbReference type="NCBI Taxonomy" id="252184"/>
    <lineage>
        <taxon>Eukaryota</taxon>
        <taxon>Fungi</taxon>
        <taxon>Dikarya</taxon>
        <taxon>Ascomycota</taxon>
        <taxon>Pezizomycotina</taxon>
        <taxon>Sordariomycetes</taxon>
        <taxon>Sordariomycetidae</taxon>
        <taxon>Sordariales</taxon>
        <taxon>Lasiosphaeriaceae</taxon>
        <taxon>Bombardia</taxon>
    </lineage>
</organism>
<protein>
    <submittedName>
        <fullName evidence="3">T-complex protein 11-domain-containing protein</fullName>
    </submittedName>
</protein>
<name>A0AA39XJ86_9PEZI</name>
<feature type="region of interest" description="Disordered" evidence="2">
    <location>
        <begin position="488"/>
        <end position="517"/>
    </location>
</feature>
<evidence type="ECO:0000313" key="3">
    <source>
        <dbReference type="EMBL" id="KAK0634929.1"/>
    </source>
</evidence>
<feature type="compositionally biased region" description="Gly residues" evidence="2">
    <location>
        <begin position="1"/>
        <end position="10"/>
    </location>
</feature>